<proteinExistence type="predicted"/>
<dbReference type="AlphaFoldDB" id="A0A1R3J256"/>
<feature type="compositionally biased region" description="Basic residues" evidence="1">
    <location>
        <begin position="200"/>
        <end position="209"/>
    </location>
</feature>
<gene>
    <name evidence="2" type="ORF">CCACVL1_08110</name>
</gene>
<keyword evidence="3" id="KW-1185">Reference proteome</keyword>
<evidence type="ECO:0000256" key="1">
    <source>
        <dbReference type="SAM" id="MobiDB-lite"/>
    </source>
</evidence>
<protein>
    <submittedName>
        <fullName evidence="2">Uncharacterized protein</fullName>
    </submittedName>
</protein>
<feature type="region of interest" description="Disordered" evidence="1">
    <location>
        <begin position="50"/>
        <end position="119"/>
    </location>
</feature>
<accession>A0A1R3J256</accession>
<reference evidence="2 3" key="1">
    <citation type="submission" date="2013-09" db="EMBL/GenBank/DDBJ databases">
        <title>Corchorus capsularis genome sequencing.</title>
        <authorList>
            <person name="Alam M."/>
            <person name="Haque M.S."/>
            <person name="Islam M.S."/>
            <person name="Emdad E.M."/>
            <person name="Islam M.M."/>
            <person name="Ahmed B."/>
            <person name="Halim A."/>
            <person name="Hossen Q.M.M."/>
            <person name="Hossain M.Z."/>
            <person name="Ahmed R."/>
            <person name="Khan M.M."/>
            <person name="Islam R."/>
            <person name="Rashid M.M."/>
            <person name="Khan S.A."/>
            <person name="Rahman M.S."/>
            <person name="Alam M."/>
        </authorList>
    </citation>
    <scope>NUCLEOTIDE SEQUENCE [LARGE SCALE GENOMIC DNA]</scope>
    <source>
        <strain evidence="3">cv. CVL-1</strain>
        <tissue evidence="2">Whole seedling</tissue>
    </source>
</reference>
<dbReference type="Proteomes" id="UP000188268">
    <property type="component" value="Unassembled WGS sequence"/>
</dbReference>
<organism evidence="2 3">
    <name type="scientific">Corchorus capsularis</name>
    <name type="common">Jute</name>
    <dbReference type="NCBI Taxonomy" id="210143"/>
    <lineage>
        <taxon>Eukaryota</taxon>
        <taxon>Viridiplantae</taxon>
        <taxon>Streptophyta</taxon>
        <taxon>Embryophyta</taxon>
        <taxon>Tracheophyta</taxon>
        <taxon>Spermatophyta</taxon>
        <taxon>Magnoliopsida</taxon>
        <taxon>eudicotyledons</taxon>
        <taxon>Gunneridae</taxon>
        <taxon>Pentapetalae</taxon>
        <taxon>rosids</taxon>
        <taxon>malvids</taxon>
        <taxon>Malvales</taxon>
        <taxon>Malvaceae</taxon>
        <taxon>Grewioideae</taxon>
        <taxon>Apeibeae</taxon>
        <taxon>Corchorus</taxon>
    </lineage>
</organism>
<feature type="compositionally biased region" description="Basic and acidic residues" evidence="1">
    <location>
        <begin position="81"/>
        <end position="119"/>
    </location>
</feature>
<name>A0A1R3J256_COCAP</name>
<feature type="region of interest" description="Disordered" evidence="1">
    <location>
        <begin position="132"/>
        <end position="222"/>
    </location>
</feature>
<feature type="compositionally biased region" description="Basic and acidic residues" evidence="1">
    <location>
        <begin position="210"/>
        <end position="222"/>
    </location>
</feature>
<sequence>MELRKWGNGVRLNQVIHGRSKAKKLVKETLGILEARKEKVKISRAEVRKYSFKDEDQTSGGRKGVKSKQKRVQENEGQEYGVKKGKEIEPETVEGGKEVDPKGEISMTKTRESIQARKEKVKILKAEVRKYSFEEEDQTSGGRKGVKSKQKRVQENEGQKDELRRGKRQSQERLKEVDPRSGISMRKHSNKEGGVIRSSNRSKFRRRHNERASKWERLSKGI</sequence>
<dbReference type="EMBL" id="AWWV01008865">
    <property type="protein sequence ID" value="OMO88913.1"/>
    <property type="molecule type" value="Genomic_DNA"/>
</dbReference>
<feature type="compositionally biased region" description="Basic and acidic residues" evidence="1">
    <location>
        <begin position="152"/>
        <end position="179"/>
    </location>
</feature>
<evidence type="ECO:0000313" key="2">
    <source>
        <dbReference type="EMBL" id="OMO88913.1"/>
    </source>
</evidence>
<dbReference type="Gramene" id="OMO88913">
    <property type="protein sequence ID" value="OMO88913"/>
    <property type="gene ID" value="CCACVL1_08110"/>
</dbReference>
<comment type="caution">
    <text evidence="2">The sequence shown here is derived from an EMBL/GenBank/DDBJ whole genome shotgun (WGS) entry which is preliminary data.</text>
</comment>
<evidence type="ECO:0000313" key="3">
    <source>
        <dbReference type="Proteomes" id="UP000188268"/>
    </source>
</evidence>